<dbReference type="AlphaFoldDB" id="A0A642V7Z9"/>
<feature type="compositionally biased region" description="Polar residues" evidence="1">
    <location>
        <begin position="160"/>
        <end position="185"/>
    </location>
</feature>
<reference evidence="2" key="1">
    <citation type="journal article" date="2019" name="G3 (Bethesda)">
        <title>Genome Assemblies of Two Rare Opportunistic Yeast Pathogens: Diutina rugosa (syn. Candida rugosa) and Trichomonascus ciferrii (syn. Candida ciferrii).</title>
        <authorList>
            <person name="Mixao V."/>
            <person name="Saus E."/>
            <person name="Hansen A.P."/>
            <person name="Lass-Florl C."/>
            <person name="Gabaldon T."/>
        </authorList>
    </citation>
    <scope>NUCLEOTIDE SEQUENCE</scope>
    <source>
        <strain evidence="2">CBS 4856</strain>
    </source>
</reference>
<dbReference type="OrthoDB" id="10065185at2759"/>
<dbReference type="GO" id="GO:0006397">
    <property type="term" value="P:mRNA processing"/>
    <property type="evidence" value="ECO:0007669"/>
    <property type="project" value="UniProtKB-KW"/>
</dbReference>
<dbReference type="Proteomes" id="UP000761534">
    <property type="component" value="Unassembled WGS sequence"/>
</dbReference>
<evidence type="ECO:0000256" key="1">
    <source>
        <dbReference type="SAM" id="MobiDB-lite"/>
    </source>
</evidence>
<accession>A0A642V7Z9</accession>
<evidence type="ECO:0000313" key="3">
    <source>
        <dbReference type="Proteomes" id="UP000761534"/>
    </source>
</evidence>
<dbReference type="VEuPathDB" id="FungiDB:TRICI_002414"/>
<name>A0A642V7Z9_9ASCO</name>
<organism evidence="2 3">
    <name type="scientific">Trichomonascus ciferrii</name>
    <dbReference type="NCBI Taxonomy" id="44093"/>
    <lineage>
        <taxon>Eukaryota</taxon>
        <taxon>Fungi</taxon>
        <taxon>Dikarya</taxon>
        <taxon>Ascomycota</taxon>
        <taxon>Saccharomycotina</taxon>
        <taxon>Dipodascomycetes</taxon>
        <taxon>Dipodascales</taxon>
        <taxon>Trichomonascaceae</taxon>
        <taxon>Trichomonascus</taxon>
        <taxon>Trichomonascus ciferrii complex</taxon>
    </lineage>
</organism>
<gene>
    <name evidence="2" type="ORF">TRICI_002414</name>
</gene>
<feature type="region of interest" description="Disordered" evidence="1">
    <location>
        <begin position="40"/>
        <end position="61"/>
    </location>
</feature>
<keyword evidence="3" id="KW-1185">Reference proteome</keyword>
<dbReference type="InterPro" id="IPR035979">
    <property type="entry name" value="RBD_domain_sf"/>
</dbReference>
<proteinExistence type="predicted"/>
<comment type="caution">
    <text evidence="2">The sequence shown here is derived from an EMBL/GenBank/DDBJ whole genome shotgun (WGS) entry which is preliminary data.</text>
</comment>
<dbReference type="GO" id="GO:0005634">
    <property type="term" value="C:nucleus"/>
    <property type="evidence" value="ECO:0007669"/>
    <property type="project" value="UniProtKB-SubCell"/>
</dbReference>
<evidence type="ECO:0008006" key="4">
    <source>
        <dbReference type="Google" id="ProtNLM"/>
    </source>
</evidence>
<dbReference type="InterPro" id="IPR012677">
    <property type="entry name" value="Nucleotide-bd_a/b_plait_sf"/>
</dbReference>
<evidence type="ECO:0000313" key="2">
    <source>
        <dbReference type="EMBL" id="KAA8915424.1"/>
    </source>
</evidence>
<dbReference type="InterPro" id="IPR034772">
    <property type="entry name" value="CPSF6/7"/>
</dbReference>
<dbReference type="SUPFAM" id="SSF54928">
    <property type="entry name" value="RNA-binding domain, RBD"/>
    <property type="match status" value="1"/>
</dbReference>
<dbReference type="PANTHER" id="PTHR23204">
    <property type="entry name" value="CLEAVAGE AND POLYADENYLATION SPECIFIC FACTOR"/>
    <property type="match status" value="1"/>
</dbReference>
<protein>
    <recommendedName>
        <fullName evidence="4">RRM domain-containing protein</fullName>
    </recommendedName>
</protein>
<dbReference type="EMBL" id="SWFS01000164">
    <property type="protein sequence ID" value="KAA8915424.1"/>
    <property type="molecule type" value="Genomic_DNA"/>
</dbReference>
<dbReference type="GO" id="GO:0003676">
    <property type="term" value="F:nucleic acid binding"/>
    <property type="evidence" value="ECO:0007669"/>
    <property type="project" value="InterPro"/>
</dbReference>
<feature type="region of interest" description="Disordered" evidence="1">
    <location>
        <begin position="152"/>
        <end position="194"/>
    </location>
</feature>
<sequence>MWSVGGLGAKITLVVFEGPNIVDSRSGRKDMGADYEIDLDDQDDGYSNVEEQAPQGQYSSPATGALLIGNLDWWTNEEDVRGWAVDAEVEDKVKCVLFDEIKQNARSKGIVYVELRDTQSASKLKQKLDSLRPPPINAEGNALTTEYTYLSPTPFRPRVPTQTTYPSYYNSWRPQQRTYDSNASNPHGLKRQRN</sequence>
<dbReference type="Gene3D" id="3.30.70.330">
    <property type="match status" value="1"/>
</dbReference>